<comment type="caution">
    <text evidence="2">The sequence shown here is derived from an EMBL/GenBank/DDBJ whole genome shotgun (WGS) entry which is preliminary data.</text>
</comment>
<dbReference type="AlphaFoldDB" id="A0A2W0HPN4"/>
<dbReference type="EMBL" id="PDOF01000004">
    <property type="protein sequence ID" value="PYZ95538.1"/>
    <property type="molecule type" value="Genomic_DNA"/>
</dbReference>
<dbReference type="RefSeq" id="WP_110521664.1">
    <property type="nucleotide sequence ID" value="NZ_PDOF01000004.1"/>
</dbReference>
<organism evidence="2 3">
    <name type="scientific">Alteribacter lacisalsi</name>
    <dbReference type="NCBI Taxonomy" id="2045244"/>
    <lineage>
        <taxon>Bacteria</taxon>
        <taxon>Bacillati</taxon>
        <taxon>Bacillota</taxon>
        <taxon>Bacilli</taxon>
        <taxon>Bacillales</taxon>
        <taxon>Bacillaceae</taxon>
        <taxon>Alteribacter</taxon>
    </lineage>
</organism>
<keyword evidence="1" id="KW-1133">Transmembrane helix</keyword>
<protein>
    <submittedName>
        <fullName evidence="2">Uncharacterized protein</fullName>
    </submittedName>
</protein>
<gene>
    <name evidence="2" type="ORF">CR205_18585</name>
</gene>
<sequence>MSNQLSKFLILLFILPFLATSLIWLRDVRSGDAMRVIEYAPILLVWIIAAFIGFQIWRLIKDLIASRT</sequence>
<evidence type="ECO:0000313" key="2">
    <source>
        <dbReference type="EMBL" id="PYZ95538.1"/>
    </source>
</evidence>
<keyword evidence="3" id="KW-1185">Reference proteome</keyword>
<accession>A0A2W0HPN4</accession>
<reference evidence="2 3" key="1">
    <citation type="submission" date="2017-10" db="EMBL/GenBank/DDBJ databases">
        <title>Bacillus sp. nov., a halophilic bacterium isolated from a Yangshapao Lake.</title>
        <authorList>
            <person name="Wang H."/>
        </authorList>
    </citation>
    <scope>NUCLEOTIDE SEQUENCE [LARGE SCALE GENOMIC DNA]</scope>
    <source>
        <strain evidence="2 3">YSP-3</strain>
    </source>
</reference>
<proteinExistence type="predicted"/>
<name>A0A2W0HPN4_9BACI</name>
<evidence type="ECO:0000313" key="3">
    <source>
        <dbReference type="Proteomes" id="UP000248066"/>
    </source>
</evidence>
<dbReference type="OrthoDB" id="2902375at2"/>
<dbReference type="Proteomes" id="UP000248066">
    <property type="component" value="Unassembled WGS sequence"/>
</dbReference>
<keyword evidence="1" id="KW-0812">Transmembrane</keyword>
<feature type="transmembrane region" description="Helical" evidence="1">
    <location>
        <begin position="6"/>
        <end position="25"/>
    </location>
</feature>
<keyword evidence="1" id="KW-0472">Membrane</keyword>
<evidence type="ECO:0000256" key="1">
    <source>
        <dbReference type="SAM" id="Phobius"/>
    </source>
</evidence>
<feature type="transmembrane region" description="Helical" evidence="1">
    <location>
        <begin position="37"/>
        <end position="60"/>
    </location>
</feature>